<reference evidence="1 2" key="1">
    <citation type="submission" date="2019-03" db="EMBL/GenBank/DDBJ databases">
        <title>Single cell metagenomics reveals metabolic interactions within the superorganism composed of flagellate Streblomastix strix and complex community of Bacteroidetes bacteria on its surface.</title>
        <authorList>
            <person name="Treitli S.C."/>
            <person name="Kolisko M."/>
            <person name="Husnik F."/>
            <person name="Keeling P."/>
            <person name="Hampl V."/>
        </authorList>
    </citation>
    <scope>NUCLEOTIDE SEQUENCE [LARGE SCALE GENOMIC DNA]</scope>
    <source>
        <strain evidence="1">ST1C</strain>
    </source>
</reference>
<evidence type="ECO:0000313" key="2">
    <source>
        <dbReference type="Proteomes" id="UP000324800"/>
    </source>
</evidence>
<dbReference type="AlphaFoldDB" id="A0A5J4WPT1"/>
<dbReference type="Proteomes" id="UP000324800">
    <property type="component" value="Unassembled WGS sequence"/>
</dbReference>
<comment type="caution">
    <text evidence="1">The sequence shown here is derived from an EMBL/GenBank/DDBJ whole genome shotgun (WGS) entry which is preliminary data.</text>
</comment>
<name>A0A5J4WPT1_9EUKA</name>
<organism evidence="1 2">
    <name type="scientific">Streblomastix strix</name>
    <dbReference type="NCBI Taxonomy" id="222440"/>
    <lineage>
        <taxon>Eukaryota</taxon>
        <taxon>Metamonada</taxon>
        <taxon>Preaxostyla</taxon>
        <taxon>Oxymonadida</taxon>
        <taxon>Streblomastigidae</taxon>
        <taxon>Streblomastix</taxon>
    </lineage>
</organism>
<accession>A0A5J4WPT1</accession>
<dbReference type="OrthoDB" id="7756796at2759"/>
<dbReference type="InterPro" id="IPR052055">
    <property type="entry name" value="Hepadnavirus_pol/RT"/>
</dbReference>
<dbReference type="PANTHER" id="PTHR33050:SF7">
    <property type="entry name" value="RIBONUCLEASE H"/>
    <property type="match status" value="1"/>
</dbReference>
<gene>
    <name evidence="1" type="ORF">EZS28_007771</name>
</gene>
<protein>
    <submittedName>
        <fullName evidence="1">Uncharacterized protein</fullName>
    </submittedName>
</protein>
<sequence length="222" mass="25096">MDHQKAQAARLIGWKTTMMINKTAIPDINQQVAKLKVNIPAQLIQITPQMAMSTDAAPSGWGSALERELEMIAISHGTWNKKQAKLAYNNREIKAITQKKLSIQIQIIHLPGVENETADSLRRLSRTGDYKQKEKIFQLAILLMNLNQTIDLFSQHFNNLLPRFISTIIGYEQIAIDALNQVWKKEFPCLHPPVPLLSAVLKKIGEEQIEAMIIATLWPGQI</sequence>
<evidence type="ECO:0000313" key="1">
    <source>
        <dbReference type="EMBL" id="KAA6396703.1"/>
    </source>
</evidence>
<dbReference type="EMBL" id="SNRW01001360">
    <property type="protein sequence ID" value="KAA6396703.1"/>
    <property type="molecule type" value="Genomic_DNA"/>
</dbReference>
<proteinExistence type="predicted"/>
<dbReference type="PANTHER" id="PTHR33050">
    <property type="entry name" value="REVERSE TRANSCRIPTASE DOMAIN-CONTAINING PROTEIN"/>
    <property type="match status" value="1"/>
</dbReference>